<feature type="region of interest" description="Disordered" evidence="1">
    <location>
        <begin position="1"/>
        <end position="22"/>
    </location>
</feature>
<name>A0AA38GF70_TAXCH</name>
<evidence type="ECO:0000313" key="2">
    <source>
        <dbReference type="EMBL" id="KAH9320815.1"/>
    </source>
</evidence>
<sequence>ACSLVESLLPSDADRDSDGSDTLVDDAWLVTRPTRGDQELDFPEQRIATRSSEKHGQS</sequence>
<comment type="caution">
    <text evidence="2">The sequence shown here is derived from an EMBL/GenBank/DDBJ whole genome shotgun (WGS) entry which is preliminary data.</text>
</comment>
<gene>
    <name evidence="2" type="ORF">KI387_015454</name>
</gene>
<reference evidence="2 3" key="1">
    <citation type="journal article" date="2021" name="Nat. Plants">
        <title>The Taxus genome provides insights into paclitaxel biosynthesis.</title>
        <authorList>
            <person name="Xiong X."/>
            <person name="Gou J."/>
            <person name="Liao Q."/>
            <person name="Li Y."/>
            <person name="Zhou Q."/>
            <person name="Bi G."/>
            <person name="Li C."/>
            <person name="Du R."/>
            <person name="Wang X."/>
            <person name="Sun T."/>
            <person name="Guo L."/>
            <person name="Liang H."/>
            <person name="Lu P."/>
            <person name="Wu Y."/>
            <person name="Zhang Z."/>
            <person name="Ro D.K."/>
            <person name="Shang Y."/>
            <person name="Huang S."/>
            <person name="Yan J."/>
        </authorList>
    </citation>
    <scope>NUCLEOTIDE SEQUENCE [LARGE SCALE GENOMIC DNA]</scope>
    <source>
        <strain evidence="2">Ta-2019</strain>
    </source>
</reference>
<dbReference type="Proteomes" id="UP000824469">
    <property type="component" value="Unassembled WGS sequence"/>
</dbReference>
<dbReference type="AlphaFoldDB" id="A0AA38GF70"/>
<organism evidence="2 3">
    <name type="scientific">Taxus chinensis</name>
    <name type="common">Chinese yew</name>
    <name type="synonym">Taxus wallichiana var. chinensis</name>
    <dbReference type="NCBI Taxonomy" id="29808"/>
    <lineage>
        <taxon>Eukaryota</taxon>
        <taxon>Viridiplantae</taxon>
        <taxon>Streptophyta</taxon>
        <taxon>Embryophyta</taxon>
        <taxon>Tracheophyta</taxon>
        <taxon>Spermatophyta</taxon>
        <taxon>Pinopsida</taxon>
        <taxon>Pinidae</taxon>
        <taxon>Conifers II</taxon>
        <taxon>Cupressales</taxon>
        <taxon>Taxaceae</taxon>
        <taxon>Taxus</taxon>
    </lineage>
</organism>
<proteinExistence type="predicted"/>
<protein>
    <submittedName>
        <fullName evidence="2">Uncharacterized protein</fullName>
    </submittedName>
</protein>
<keyword evidence="3" id="KW-1185">Reference proteome</keyword>
<evidence type="ECO:0000313" key="3">
    <source>
        <dbReference type="Proteomes" id="UP000824469"/>
    </source>
</evidence>
<feature type="non-terminal residue" evidence="2">
    <location>
        <position position="1"/>
    </location>
</feature>
<feature type="region of interest" description="Disordered" evidence="1">
    <location>
        <begin position="35"/>
        <end position="58"/>
    </location>
</feature>
<accession>A0AA38GF70</accession>
<evidence type="ECO:0000256" key="1">
    <source>
        <dbReference type="SAM" id="MobiDB-lite"/>
    </source>
</evidence>
<dbReference type="EMBL" id="JAHRHJ020000003">
    <property type="protein sequence ID" value="KAH9320815.1"/>
    <property type="molecule type" value="Genomic_DNA"/>
</dbReference>